<feature type="chain" id="PRO_5004321064" evidence="1">
    <location>
        <begin position="25"/>
        <end position="83"/>
    </location>
</feature>
<accession>Q95S81</accession>
<name>Q95S81_DROME</name>
<feature type="signal peptide" evidence="1">
    <location>
        <begin position="1"/>
        <end position="24"/>
    </location>
</feature>
<organism evidence="2">
    <name type="scientific">Drosophila melanogaster</name>
    <name type="common">Fruit fly</name>
    <dbReference type="NCBI Taxonomy" id="7227"/>
    <lineage>
        <taxon>Eukaryota</taxon>
        <taxon>Metazoa</taxon>
        <taxon>Ecdysozoa</taxon>
        <taxon>Arthropoda</taxon>
        <taxon>Hexapoda</taxon>
        <taxon>Insecta</taxon>
        <taxon>Pterygota</taxon>
        <taxon>Neoptera</taxon>
        <taxon>Endopterygota</taxon>
        <taxon>Diptera</taxon>
        <taxon>Brachycera</taxon>
        <taxon>Muscomorpha</taxon>
        <taxon>Ephydroidea</taxon>
        <taxon>Drosophilidae</taxon>
        <taxon>Drosophila</taxon>
        <taxon>Sophophora</taxon>
    </lineage>
</organism>
<evidence type="ECO:0000256" key="1">
    <source>
        <dbReference type="SAM" id="SignalP"/>
    </source>
</evidence>
<dbReference type="AlphaFoldDB" id="Q95S81"/>
<dbReference type="EMBL" id="AY060920">
    <property type="protein sequence ID" value="AAL28468.1"/>
    <property type="molecule type" value="mRNA"/>
</dbReference>
<keyword evidence="1" id="KW-0732">Signal</keyword>
<sequence>MFSLSFLSSVWCTILLVLCGKSSSKICTNIIKNSEWQTKANGERKVMIILNTVCAPEFIIISVIHLSGHISQLFSIKSVISPT</sequence>
<protein>
    <submittedName>
        <fullName evidence="2">GM06310p</fullName>
    </submittedName>
</protein>
<reference evidence="2" key="1">
    <citation type="submission" date="2001-10" db="EMBL/GenBank/DDBJ databases">
        <authorList>
            <person name="Stapleton M."/>
            <person name="Brokstein P."/>
            <person name="Hong L."/>
            <person name="Agbayani A."/>
            <person name="Carlson J."/>
            <person name="Champe M."/>
            <person name="Chavez C."/>
            <person name="Dorsett V."/>
            <person name="Farfan D."/>
            <person name="Frise E."/>
            <person name="George R."/>
            <person name="Gonzalez M."/>
            <person name="Guarin H."/>
            <person name="Li P."/>
            <person name="Liao G."/>
            <person name="Miranda A."/>
            <person name="Mungall C.J."/>
            <person name="Nunoo J."/>
            <person name="Pacleb J."/>
            <person name="Paragas V."/>
            <person name="Park S."/>
            <person name="Phouanenavong S."/>
            <person name="Wan K."/>
            <person name="Yu C."/>
            <person name="Lewis S.E."/>
            <person name="Rubin G.M."/>
            <person name="Celniker S."/>
        </authorList>
    </citation>
    <scope>NUCLEOTIDE SEQUENCE</scope>
</reference>
<proteinExistence type="evidence at transcript level"/>
<evidence type="ECO:0000313" key="2">
    <source>
        <dbReference type="EMBL" id="AAL28468.1"/>
    </source>
</evidence>